<feature type="domain" description="DAC" evidence="7">
    <location>
        <begin position="29"/>
        <end position="179"/>
    </location>
</feature>
<proteinExistence type="predicted"/>
<evidence type="ECO:0000256" key="4">
    <source>
        <dbReference type="ARBA" id="ARBA00022741"/>
    </source>
</evidence>
<gene>
    <name evidence="8" type="ORF">IPJ89_04795</name>
</gene>
<keyword evidence="3" id="KW-0548">Nucleotidyltransferase</keyword>
<keyword evidence="6" id="KW-1133">Transmembrane helix</keyword>
<dbReference type="GO" id="GO:0005524">
    <property type="term" value="F:ATP binding"/>
    <property type="evidence" value="ECO:0007669"/>
    <property type="project" value="UniProtKB-KW"/>
</dbReference>
<evidence type="ECO:0000256" key="2">
    <source>
        <dbReference type="ARBA" id="ARBA00022679"/>
    </source>
</evidence>
<feature type="transmembrane region" description="Helical" evidence="6">
    <location>
        <begin position="200"/>
        <end position="230"/>
    </location>
</feature>
<dbReference type="Proteomes" id="UP000596004">
    <property type="component" value="Chromosome"/>
</dbReference>
<accession>A0A7T9DJK5</accession>
<evidence type="ECO:0000313" key="8">
    <source>
        <dbReference type="EMBL" id="QQR92441.1"/>
    </source>
</evidence>
<evidence type="ECO:0000256" key="5">
    <source>
        <dbReference type="ARBA" id="ARBA00022840"/>
    </source>
</evidence>
<keyword evidence="2" id="KW-0808">Transferase</keyword>
<dbReference type="PROSITE" id="PS51794">
    <property type="entry name" value="DAC"/>
    <property type="match status" value="1"/>
</dbReference>
<dbReference type="SUPFAM" id="SSF143597">
    <property type="entry name" value="YojJ-like"/>
    <property type="match status" value="1"/>
</dbReference>
<dbReference type="EMBL" id="CP064981">
    <property type="protein sequence ID" value="QQR92441.1"/>
    <property type="molecule type" value="Genomic_DNA"/>
</dbReference>
<comment type="catalytic activity">
    <reaction evidence="1">
        <text>2 ATP = 3',3'-c-di-AMP + 2 diphosphate</text>
        <dbReference type="Rhea" id="RHEA:35655"/>
        <dbReference type="ChEBI" id="CHEBI:30616"/>
        <dbReference type="ChEBI" id="CHEBI:33019"/>
        <dbReference type="ChEBI" id="CHEBI:71500"/>
        <dbReference type="EC" id="2.7.7.85"/>
    </reaction>
</comment>
<evidence type="ECO:0000259" key="7">
    <source>
        <dbReference type="PROSITE" id="PS51794"/>
    </source>
</evidence>
<reference evidence="8" key="1">
    <citation type="submission" date="2020-11" db="EMBL/GenBank/DDBJ databases">
        <title>Connecting structure to function with the recovery of over 1000 high-quality activated sludge metagenome-assembled genomes encoding full-length rRNA genes using long-read sequencing.</title>
        <authorList>
            <person name="Singleton C.M."/>
            <person name="Petriglieri F."/>
            <person name="Kristensen J.M."/>
            <person name="Kirkegaard R.H."/>
            <person name="Michaelsen T.Y."/>
            <person name="Andersen M.H."/>
            <person name="Karst S.M."/>
            <person name="Dueholm M.S."/>
            <person name="Nielsen P.H."/>
            <person name="Albertsen M."/>
        </authorList>
    </citation>
    <scope>NUCLEOTIDE SEQUENCE</scope>
    <source>
        <strain evidence="8">Fred_18-Q3-R57-64_BAT3C.431</strain>
    </source>
</reference>
<protein>
    <submittedName>
        <fullName evidence="8">DNA integrity scanning protein DisA nucleotide-binding domain protein</fullName>
    </submittedName>
</protein>
<dbReference type="InterPro" id="IPR050338">
    <property type="entry name" value="DisA"/>
</dbReference>
<dbReference type="PANTHER" id="PTHR34185">
    <property type="entry name" value="DIADENYLATE CYCLASE"/>
    <property type="match status" value="1"/>
</dbReference>
<dbReference type="InterPro" id="IPR003390">
    <property type="entry name" value="DNA_integrity_scan_DisA_N"/>
</dbReference>
<sequence length="243" mass="26162">MPSKAIAKTSDTLLSMITGTGQTQLQMDAKEFAKIIKTQENPKKLKRMQQIQKLCIDMAIEIVKAGEGGLFVIGETKHFSTLFPNFFENQEVSVFDKGMNKVLVKLGQIDGAVVINSSGKILAYGAHLSRQAPLQGHGTRHAAAKGISTQPGITAVLASQEGKVVRIFKNGVQLIEINPYTKGVETQMEKVVSFINRPEAALVTGAAVGSTVLGVALLPGIVVFAGSYYIANRIFNFAKDVKK</sequence>
<dbReference type="PANTHER" id="PTHR34185:SF1">
    <property type="entry name" value="DIADENYLATE CYCLASE"/>
    <property type="match status" value="1"/>
</dbReference>
<organism evidence="8">
    <name type="scientific">Candidatus Iainarchaeum sp</name>
    <dbReference type="NCBI Taxonomy" id="3101447"/>
    <lineage>
        <taxon>Archaea</taxon>
        <taxon>Candidatus Iainarchaeota</taxon>
        <taxon>Candidatus Iainarchaeia</taxon>
        <taxon>Candidatus Iainarchaeales</taxon>
        <taxon>Candidatus Iainarchaeaceae</taxon>
        <taxon>Candidatus Iainarchaeum</taxon>
    </lineage>
</organism>
<evidence type="ECO:0000256" key="6">
    <source>
        <dbReference type="SAM" id="Phobius"/>
    </source>
</evidence>
<dbReference type="Gene3D" id="3.40.1700.10">
    <property type="entry name" value="DNA integrity scanning protein, DisA, N-terminal domain"/>
    <property type="match status" value="1"/>
</dbReference>
<dbReference type="GO" id="GO:0004016">
    <property type="term" value="F:adenylate cyclase activity"/>
    <property type="evidence" value="ECO:0007669"/>
    <property type="project" value="TreeGrafter"/>
</dbReference>
<keyword evidence="5" id="KW-0067">ATP-binding</keyword>
<keyword evidence="6" id="KW-0472">Membrane</keyword>
<dbReference type="GO" id="GO:0106408">
    <property type="term" value="F:diadenylate cyclase activity"/>
    <property type="evidence" value="ECO:0007669"/>
    <property type="project" value="UniProtKB-EC"/>
</dbReference>
<name>A0A7T9DJK5_9ARCH</name>
<evidence type="ECO:0000256" key="1">
    <source>
        <dbReference type="ARBA" id="ARBA00000877"/>
    </source>
</evidence>
<evidence type="ECO:0000256" key="3">
    <source>
        <dbReference type="ARBA" id="ARBA00022695"/>
    </source>
</evidence>
<keyword evidence="6" id="KW-0812">Transmembrane</keyword>
<dbReference type="Pfam" id="PF02457">
    <property type="entry name" value="DAC"/>
    <property type="match status" value="1"/>
</dbReference>
<dbReference type="AlphaFoldDB" id="A0A7T9DJK5"/>
<keyword evidence="4" id="KW-0547">Nucleotide-binding</keyword>
<dbReference type="InterPro" id="IPR036888">
    <property type="entry name" value="DNA_integrity_DisA_N_sf"/>
</dbReference>